<dbReference type="SUPFAM" id="SSF54928">
    <property type="entry name" value="RNA-binding domain, RBD"/>
    <property type="match status" value="1"/>
</dbReference>
<dbReference type="InterPro" id="IPR035979">
    <property type="entry name" value="RBD_domain_sf"/>
</dbReference>
<dbReference type="SMART" id="SM00360">
    <property type="entry name" value="RRM"/>
    <property type="match status" value="1"/>
</dbReference>
<organism evidence="2 3">
    <name type="scientific">Engelhardtia mirabilis</name>
    <dbReference type="NCBI Taxonomy" id="2528011"/>
    <lineage>
        <taxon>Bacteria</taxon>
        <taxon>Pseudomonadati</taxon>
        <taxon>Planctomycetota</taxon>
        <taxon>Planctomycetia</taxon>
        <taxon>Planctomycetia incertae sedis</taxon>
        <taxon>Engelhardtia</taxon>
    </lineage>
</organism>
<dbReference type="PROSITE" id="PS50102">
    <property type="entry name" value="RRM"/>
    <property type="match status" value="1"/>
</dbReference>
<protein>
    <submittedName>
        <fullName evidence="2">RNA recognition motif (RRM, RBD, or RNP domain)</fullName>
    </submittedName>
</protein>
<dbReference type="Proteomes" id="UP000316921">
    <property type="component" value="Chromosome"/>
</dbReference>
<dbReference type="Gene3D" id="3.30.70.330">
    <property type="match status" value="1"/>
</dbReference>
<sequence>MTNRLFVGNLAWEARASDIRTAAELLGFVVTDVFVPVDRSSGRPRGFAFLELDSDDAAERAATALDGELLAGRPLRVDLARSRD</sequence>
<dbReference type="PANTHER" id="PTHR15241:SF304">
    <property type="entry name" value="RRM DOMAIN-CONTAINING PROTEIN"/>
    <property type="match status" value="1"/>
</dbReference>
<dbReference type="AlphaFoldDB" id="A0A518BGB9"/>
<dbReference type="KEGG" id="pbap:Pla133_10930"/>
<dbReference type="RefSeq" id="WP_145063207.1">
    <property type="nucleotide sequence ID" value="NZ_CP036287.1"/>
</dbReference>
<dbReference type="Pfam" id="PF00076">
    <property type="entry name" value="RRM_1"/>
    <property type="match status" value="1"/>
</dbReference>
<dbReference type="EMBL" id="CP036287">
    <property type="protein sequence ID" value="QDU66027.1"/>
    <property type="molecule type" value="Genomic_DNA"/>
</dbReference>
<name>A0A518BGB9_9BACT</name>
<evidence type="ECO:0000259" key="1">
    <source>
        <dbReference type="PROSITE" id="PS50102"/>
    </source>
</evidence>
<dbReference type="InterPro" id="IPR012677">
    <property type="entry name" value="Nucleotide-bd_a/b_plait_sf"/>
</dbReference>
<keyword evidence="3" id="KW-1185">Reference proteome</keyword>
<gene>
    <name evidence="2" type="ORF">Pla133_10930</name>
</gene>
<evidence type="ECO:0000313" key="2">
    <source>
        <dbReference type="EMBL" id="QDU66027.1"/>
    </source>
</evidence>
<reference evidence="2 3" key="1">
    <citation type="submission" date="2019-02" db="EMBL/GenBank/DDBJ databases">
        <title>Deep-cultivation of Planctomycetes and their phenomic and genomic characterization uncovers novel biology.</title>
        <authorList>
            <person name="Wiegand S."/>
            <person name="Jogler M."/>
            <person name="Boedeker C."/>
            <person name="Pinto D."/>
            <person name="Vollmers J."/>
            <person name="Rivas-Marin E."/>
            <person name="Kohn T."/>
            <person name="Peeters S.H."/>
            <person name="Heuer A."/>
            <person name="Rast P."/>
            <person name="Oberbeckmann S."/>
            <person name="Bunk B."/>
            <person name="Jeske O."/>
            <person name="Meyerdierks A."/>
            <person name="Storesund J.E."/>
            <person name="Kallscheuer N."/>
            <person name="Luecker S."/>
            <person name="Lage O.M."/>
            <person name="Pohl T."/>
            <person name="Merkel B.J."/>
            <person name="Hornburger P."/>
            <person name="Mueller R.-W."/>
            <person name="Bruemmer F."/>
            <person name="Labrenz M."/>
            <person name="Spormann A.M."/>
            <person name="Op den Camp H."/>
            <person name="Overmann J."/>
            <person name="Amann R."/>
            <person name="Jetten M.S.M."/>
            <person name="Mascher T."/>
            <person name="Medema M.H."/>
            <person name="Devos D.P."/>
            <person name="Kaster A.-K."/>
            <person name="Ovreas L."/>
            <person name="Rohde M."/>
            <person name="Galperin M.Y."/>
            <person name="Jogler C."/>
        </authorList>
    </citation>
    <scope>NUCLEOTIDE SEQUENCE [LARGE SCALE GENOMIC DNA]</scope>
    <source>
        <strain evidence="2 3">Pla133</strain>
    </source>
</reference>
<accession>A0A518BGB9</accession>
<feature type="domain" description="RRM" evidence="1">
    <location>
        <begin position="3"/>
        <end position="82"/>
    </location>
</feature>
<proteinExistence type="predicted"/>
<evidence type="ECO:0000313" key="3">
    <source>
        <dbReference type="Proteomes" id="UP000316921"/>
    </source>
</evidence>
<dbReference type="GO" id="GO:0003723">
    <property type="term" value="F:RNA binding"/>
    <property type="evidence" value="ECO:0007669"/>
    <property type="project" value="InterPro"/>
</dbReference>
<dbReference type="InterPro" id="IPR000504">
    <property type="entry name" value="RRM_dom"/>
</dbReference>
<dbReference type="PANTHER" id="PTHR15241">
    <property type="entry name" value="TRANSFORMER-2-RELATED"/>
    <property type="match status" value="1"/>
</dbReference>